<proteinExistence type="predicted"/>
<gene>
    <name evidence="2" type="ORF">KC685_03720</name>
</gene>
<comment type="caution">
    <text evidence="2">The sequence shown here is derived from an EMBL/GenBank/DDBJ whole genome shotgun (WGS) entry which is preliminary data.</text>
</comment>
<accession>A0A955I367</accession>
<protein>
    <recommendedName>
        <fullName evidence="4">Polymerase nucleotidyl transferase domain-containing protein</fullName>
    </recommendedName>
</protein>
<feature type="transmembrane region" description="Helical" evidence="1">
    <location>
        <begin position="187"/>
        <end position="207"/>
    </location>
</feature>
<reference evidence="2" key="1">
    <citation type="submission" date="2020-04" db="EMBL/GenBank/DDBJ databases">
        <authorList>
            <person name="Zhang T."/>
        </authorList>
    </citation>
    <scope>NUCLEOTIDE SEQUENCE</scope>
    <source>
        <strain evidence="2">HKST-UBA17</strain>
    </source>
</reference>
<dbReference type="AlphaFoldDB" id="A0A955I367"/>
<keyword evidence="1" id="KW-1133">Transmembrane helix</keyword>
<feature type="transmembrane region" description="Helical" evidence="1">
    <location>
        <begin position="50"/>
        <end position="73"/>
    </location>
</feature>
<evidence type="ECO:0000256" key="1">
    <source>
        <dbReference type="SAM" id="Phobius"/>
    </source>
</evidence>
<evidence type="ECO:0000313" key="3">
    <source>
        <dbReference type="Proteomes" id="UP000741282"/>
    </source>
</evidence>
<evidence type="ECO:0008006" key="4">
    <source>
        <dbReference type="Google" id="ProtNLM"/>
    </source>
</evidence>
<dbReference type="EMBL" id="JAGQLN010000013">
    <property type="protein sequence ID" value="MCA9377001.1"/>
    <property type="molecule type" value="Genomic_DNA"/>
</dbReference>
<reference evidence="2" key="2">
    <citation type="journal article" date="2021" name="Microbiome">
        <title>Successional dynamics and alternative stable states in a saline activated sludge microbial community over 9 years.</title>
        <authorList>
            <person name="Wang Y."/>
            <person name="Ye J."/>
            <person name="Ju F."/>
            <person name="Liu L."/>
            <person name="Boyd J.A."/>
            <person name="Deng Y."/>
            <person name="Parks D.H."/>
            <person name="Jiang X."/>
            <person name="Yin X."/>
            <person name="Woodcroft B.J."/>
            <person name="Tyson G.W."/>
            <person name="Hugenholtz P."/>
            <person name="Polz M.F."/>
            <person name="Zhang T."/>
        </authorList>
    </citation>
    <scope>NUCLEOTIDE SEQUENCE</scope>
    <source>
        <strain evidence="2">HKST-UBA17</strain>
    </source>
</reference>
<evidence type="ECO:0000313" key="2">
    <source>
        <dbReference type="EMBL" id="MCA9377001.1"/>
    </source>
</evidence>
<organism evidence="2 3">
    <name type="scientific">Candidatus Dojkabacteria bacterium</name>
    <dbReference type="NCBI Taxonomy" id="2099670"/>
    <lineage>
        <taxon>Bacteria</taxon>
        <taxon>Candidatus Dojkabacteria</taxon>
    </lineage>
</organism>
<keyword evidence="1" id="KW-0472">Membrane</keyword>
<sequence length="249" mass="28452">MHGQLDAQHIFEMWGGSPNVRKVIQDHDIPVKWKGSMASERKLKKAKKELLTIANVPFIRFVGISGSVAAGIAKENDDIDVFLVCTDHTAWIVRGVVKLLLGNKAVWYGDIDQKDKYCINMIVEERGMQMSEHDIFTFNELVYLEKVYGVLPKNALIRSNSELVSKFGVNTLPTQISNSPLKKMSVLLFPFEIIAFLAQLLYMLIFGHKPEFKRLFKGYLSGKIEFYPSHFRQEKLRDFDISKPTPSVK</sequence>
<dbReference type="Proteomes" id="UP000741282">
    <property type="component" value="Unassembled WGS sequence"/>
</dbReference>
<name>A0A955I367_9BACT</name>
<keyword evidence="1" id="KW-0812">Transmembrane</keyword>